<proteinExistence type="predicted"/>
<evidence type="ECO:0000256" key="2">
    <source>
        <dbReference type="SAM" id="Phobius"/>
    </source>
</evidence>
<evidence type="ECO:0000313" key="4">
    <source>
        <dbReference type="Proteomes" id="UP000451471"/>
    </source>
</evidence>
<keyword evidence="2" id="KW-0472">Membrane</keyword>
<feature type="compositionally biased region" description="Basic and acidic residues" evidence="1">
    <location>
        <begin position="59"/>
        <end position="71"/>
    </location>
</feature>
<name>A0A6B0GPY8_9EURY</name>
<evidence type="ECO:0000313" key="3">
    <source>
        <dbReference type="EMBL" id="MWG36956.1"/>
    </source>
</evidence>
<comment type="caution">
    <text evidence="3">The sequence shown here is derived from an EMBL/GenBank/DDBJ whole genome shotgun (WGS) entry which is preliminary data.</text>
</comment>
<dbReference type="AlphaFoldDB" id="A0A6B0GPY8"/>
<dbReference type="EMBL" id="WSZK01000047">
    <property type="protein sequence ID" value="MWG36956.1"/>
    <property type="molecule type" value="Genomic_DNA"/>
</dbReference>
<gene>
    <name evidence="3" type="ORF">GQS65_21130</name>
</gene>
<dbReference type="Proteomes" id="UP000451471">
    <property type="component" value="Unassembled WGS sequence"/>
</dbReference>
<keyword evidence="2" id="KW-0812">Transmembrane</keyword>
<keyword evidence="4" id="KW-1185">Reference proteome</keyword>
<feature type="region of interest" description="Disordered" evidence="1">
    <location>
        <begin position="57"/>
        <end position="88"/>
    </location>
</feature>
<protein>
    <submittedName>
        <fullName evidence="3">Uncharacterized protein</fullName>
    </submittedName>
</protein>
<reference evidence="3 4" key="1">
    <citation type="submission" date="2019-12" db="EMBL/GenBank/DDBJ databases">
        <title>Halocatena pleomorpha gen. nov. sp. nov., an extremely halophilic archaeon of family Halobacteriaceae isolated from saltpan soil.</title>
        <authorList>
            <person name="Pal Y."/>
            <person name="Verma A."/>
            <person name="Krishnamurthi S."/>
            <person name="Kumar P."/>
        </authorList>
    </citation>
    <scope>NUCLEOTIDE SEQUENCE [LARGE SCALE GENOMIC DNA]</scope>
    <source>
        <strain evidence="3 4">JCM 16495</strain>
    </source>
</reference>
<dbReference type="RefSeq" id="WP_158206602.1">
    <property type="nucleotide sequence ID" value="NZ_WSZK01000047.1"/>
</dbReference>
<evidence type="ECO:0000256" key="1">
    <source>
        <dbReference type="SAM" id="MobiDB-lite"/>
    </source>
</evidence>
<organism evidence="3 4">
    <name type="scientific">Halomarina oriensis</name>
    <dbReference type="NCBI Taxonomy" id="671145"/>
    <lineage>
        <taxon>Archaea</taxon>
        <taxon>Methanobacteriati</taxon>
        <taxon>Methanobacteriota</taxon>
        <taxon>Stenosarchaea group</taxon>
        <taxon>Halobacteria</taxon>
        <taxon>Halobacteriales</taxon>
        <taxon>Natronomonadaceae</taxon>
        <taxon>Halomarina</taxon>
    </lineage>
</organism>
<keyword evidence="2" id="KW-1133">Transmembrane helix</keyword>
<feature type="transmembrane region" description="Helical" evidence="2">
    <location>
        <begin position="6"/>
        <end position="31"/>
    </location>
</feature>
<sequence>MVVESIGVQALGAALGALTVTALTATGATMWRVWQHDSTLYGLGRNDSDDGLAGAVQENAHRSERNEDVLRSEGMLTSVRTDGGEDRA</sequence>
<accession>A0A6B0GPY8</accession>